<dbReference type="AlphaFoldDB" id="A0A4P9X6C4"/>
<feature type="compositionally biased region" description="Polar residues" evidence="2">
    <location>
        <begin position="113"/>
        <end position="132"/>
    </location>
</feature>
<feature type="region of interest" description="Disordered" evidence="2">
    <location>
        <begin position="594"/>
        <end position="643"/>
    </location>
</feature>
<feature type="domain" description="SLM1/RGC1-like BAR-like" evidence="3">
    <location>
        <begin position="381"/>
        <end position="523"/>
    </location>
</feature>
<feature type="compositionally biased region" description="Polar residues" evidence="2">
    <location>
        <begin position="329"/>
        <end position="341"/>
    </location>
</feature>
<feature type="compositionally biased region" description="Polar residues" evidence="2">
    <location>
        <begin position="1"/>
        <end position="10"/>
    </location>
</feature>
<protein>
    <recommendedName>
        <fullName evidence="3">SLM1/RGC1-like BAR-like domain-containing protein</fullName>
    </recommendedName>
</protein>
<dbReference type="Pfam" id="PF20400">
    <property type="entry name" value="BAR_4"/>
    <property type="match status" value="1"/>
</dbReference>
<feature type="compositionally biased region" description="Polar residues" evidence="2">
    <location>
        <begin position="601"/>
        <end position="620"/>
    </location>
</feature>
<accession>A0A4P9X6C4</accession>
<name>A0A4P9X6C4_9FUNG</name>
<feature type="compositionally biased region" description="Basic and acidic residues" evidence="2">
    <location>
        <begin position="40"/>
        <end position="72"/>
    </location>
</feature>
<keyword evidence="5" id="KW-1185">Reference proteome</keyword>
<evidence type="ECO:0000313" key="4">
    <source>
        <dbReference type="EMBL" id="RKP00723.1"/>
    </source>
</evidence>
<feature type="region of interest" description="Disordered" evidence="2">
    <location>
        <begin position="956"/>
        <end position="1001"/>
    </location>
</feature>
<feature type="coiled-coil region" evidence="1">
    <location>
        <begin position="404"/>
        <end position="431"/>
    </location>
</feature>
<keyword evidence="1" id="KW-0175">Coiled coil</keyword>
<proteinExistence type="predicted"/>
<reference evidence="5" key="1">
    <citation type="journal article" date="2018" name="Nat. Microbiol.">
        <title>Leveraging single-cell genomics to expand the fungal tree of life.</title>
        <authorList>
            <person name="Ahrendt S.R."/>
            <person name="Quandt C.A."/>
            <person name="Ciobanu D."/>
            <person name="Clum A."/>
            <person name="Salamov A."/>
            <person name="Andreopoulos B."/>
            <person name="Cheng J.F."/>
            <person name="Woyke T."/>
            <person name="Pelin A."/>
            <person name="Henrissat B."/>
            <person name="Reynolds N.K."/>
            <person name="Benny G.L."/>
            <person name="Smith M.E."/>
            <person name="James T.Y."/>
            <person name="Grigoriev I.V."/>
        </authorList>
    </citation>
    <scope>NUCLEOTIDE SEQUENCE [LARGE SCALE GENOMIC DNA]</scope>
    <source>
        <strain evidence="5">ATCC 52028</strain>
    </source>
</reference>
<feature type="region of interest" description="Disordered" evidence="2">
    <location>
        <begin position="830"/>
        <end position="853"/>
    </location>
</feature>
<dbReference type="Proteomes" id="UP000274922">
    <property type="component" value="Unassembled WGS sequence"/>
</dbReference>
<evidence type="ECO:0000256" key="2">
    <source>
        <dbReference type="SAM" id="MobiDB-lite"/>
    </source>
</evidence>
<dbReference type="EMBL" id="ML014202">
    <property type="protein sequence ID" value="RKP00723.1"/>
    <property type="molecule type" value="Genomic_DNA"/>
</dbReference>
<evidence type="ECO:0000256" key="1">
    <source>
        <dbReference type="SAM" id="Coils"/>
    </source>
</evidence>
<feature type="region of interest" description="Disordered" evidence="2">
    <location>
        <begin position="1"/>
        <end position="241"/>
    </location>
</feature>
<feature type="region of interest" description="Disordered" evidence="2">
    <location>
        <begin position="917"/>
        <end position="936"/>
    </location>
</feature>
<organism evidence="4 5">
    <name type="scientific">Caulochytrium protostelioides</name>
    <dbReference type="NCBI Taxonomy" id="1555241"/>
    <lineage>
        <taxon>Eukaryota</taxon>
        <taxon>Fungi</taxon>
        <taxon>Fungi incertae sedis</taxon>
        <taxon>Chytridiomycota</taxon>
        <taxon>Chytridiomycota incertae sedis</taxon>
        <taxon>Chytridiomycetes</taxon>
        <taxon>Caulochytriales</taxon>
        <taxon>Caulochytriaceae</taxon>
        <taxon>Caulochytrium</taxon>
    </lineage>
</organism>
<feature type="region of interest" description="Disordered" evidence="2">
    <location>
        <begin position="325"/>
        <end position="346"/>
    </location>
</feature>
<dbReference type="InterPro" id="IPR046868">
    <property type="entry name" value="BAR_4"/>
</dbReference>
<dbReference type="PANTHER" id="PTHR31941">
    <property type="entry name" value="CYTOSKELETAL SIGNALING PROTEIN SLM1"/>
    <property type="match status" value="1"/>
</dbReference>
<evidence type="ECO:0000259" key="3">
    <source>
        <dbReference type="Pfam" id="PF20400"/>
    </source>
</evidence>
<sequence length="1043" mass="110809">MSRLISSQNRAVAPMGVPPTSSDFKSPIKPYDDGSNTHATGDHESKPLKTKIKEKFGAASHDSSHDHVHADDTTTLYTNQRDSIQAPGFYQDETSHARSVSPGPEDDRDGPIVNTSQGLGSPVHSGQMSPTAMESAAARAAEQFRTDGLGAGVQHPYGGMNVPPMPEMPTADIGRPYRNRTARRAPSTASHTAGDDRVNASASTTAPAASRPRASTTQTQTQVQVEPQTQAQPQTQVMMASATSGQLVPHGQGRLQLTAPPEDPMLILLHRTGGWNRFLSQFIAHLESLATAERAAAEAHDSHYGTLIGHEKKQQRRSLFGGHARRANTAPSRSAPVTSYNAGPTPTTPTMAAMTSMAMVPGQHRANNEELAYLPDNLASMSRLMGESHKRHVEVLESSLLPRLRQLAADMNQCHSTLKKARRDMASARSEERHAFQDAVEAYHASLAAAQRGLGHFVHDPSQGCDPWMYRLAADSAMMRMHNRHTVREAWCESTVASYLAYDRDTVVRTVRDCVAQYHRLMTPPTQGADLSVSQAVVRAQAQGAEDFTAADDREAEALRERIAACPKVAVPPSTYPERRNPLANAVHCGVLMTQGGPKEQSPSSSAASPGVTQRKSGSFWSRLMRTNGRSGKRRNSTGATGAETLLNGTHTIHRGWTPVFAVVSAVGYLHLFPGHAMPPAWTFTSTQLPLPTASPEDAAAQGRSGSMTDAVQPIFGLRPMNGSLLAPDGTARIPPTAEEVEHTRVLPFSSLYIPQGILTPAPTAHASPLGLGYAAGGGVGGSSRWSSAESRVGADDSASILSSSAYSSMGGSGGAYAWHEFHLVFHPPSVPPTTAASRRDRHKQQQQQQQAQTFRFRVPSADALTEDAQANADALSWRHVLGERALVTYEAVPKSGPGAAAGSGTSGVNQFLSLAPAPQPARSSTVSASATPAMTRATTSAASSVAGDDHYHDVAESDSGHGAQPTRIHTGRTEVVTTPPPFAEDGGDSGDVTRQTSLNSNPTINAIRQSGAIRVVDADGQLLSAKTTLSGRPDTGADRVVV</sequence>
<evidence type="ECO:0000313" key="5">
    <source>
        <dbReference type="Proteomes" id="UP000274922"/>
    </source>
</evidence>
<feature type="compositionally biased region" description="Low complexity" evidence="2">
    <location>
        <begin position="200"/>
        <end position="237"/>
    </location>
</feature>
<dbReference type="PANTHER" id="PTHR31941:SF1">
    <property type="entry name" value="CYTOSKELETAL SIGNALING PROTEIN SLM1"/>
    <property type="match status" value="1"/>
</dbReference>
<gene>
    <name evidence="4" type="ORF">CXG81DRAFT_26591</name>
</gene>